<dbReference type="InterPro" id="IPR001099">
    <property type="entry name" value="Chalcone/stilbene_synt_N"/>
</dbReference>
<dbReference type="SUPFAM" id="SSF53901">
    <property type="entry name" value="Thiolase-like"/>
    <property type="match status" value="1"/>
</dbReference>
<accession>A0A437A2Z4</accession>
<dbReference type="GO" id="GO:0016747">
    <property type="term" value="F:acyltransferase activity, transferring groups other than amino-acyl groups"/>
    <property type="evidence" value="ECO:0007669"/>
    <property type="project" value="InterPro"/>
</dbReference>
<feature type="domain" description="Chalcone/stilbene synthase N-terminal" evidence="3">
    <location>
        <begin position="134"/>
        <end position="279"/>
    </location>
</feature>
<dbReference type="Gene3D" id="3.40.47.10">
    <property type="match status" value="2"/>
</dbReference>
<dbReference type="GeneID" id="93586099"/>
<dbReference type="PANTHER" id="PTHR11877:SF46">
    <property type="entry name" value="TYPE III POLYKETIDE SYNTHASE A"/>
    <property type="match status" value="1"/>
</dbReference>
<feature type="region of interest" description="Disordered" evidence="2">
    <location>
        <begin position="1"/>
        <end position="65"/>
    </location>
</feature>
<evidence type="ECO:0000259" key="3">
    <source>
        <dbReference type="Pfam" id="PF00195"/>
    </source>
</evidence>
<keyword evidence="5" id="KW-1185">Reference proteome</keyword>
<feature type="compositionally biased region" description="Acidic residues" evidence="2">
    <location>
        <begin position="52"/>
        <end position="65"/>
    </location>
</feature>
<feature type="compositionally biased region" description="Polar residues" evidence="2">
    <location>
        <begin position="11"/>
        <end position="37"/>
    </location>
</feature>
<dbReference type="OrthoDB" id="329835at2759"/>
<dbReference type="Pfam" id="PF00195">
    <property type="entry name" value="Chal_sti_synt_N"/>
    <property type="match status" value="1"/>
</dbReference>
<name>A0A437A2Z4_ARTFL</name>
<proteinExistence type="predicted"/>
<sequence>MAPYEAIGVANGSSNGVSDINGSTNGTSSINGCTNGDVNGHTKGRHRTNDTNNDEEEEEEEDEMFPSDLSLRIMGIGVQYPEHKIHPKDLDTIAQKFYPQTDALKKVLSINRYTGILSRPSIGECLHPLANLPSPPTITDLHSLFITEGVPLSVSACSKAIKESGYKSSQITHTVFATCTDSSNPGYDTFVLKSLGIKNSVEKVLLSGVGCSGGLAGLRTACNIALGAKARGRKARILVCATEICTILVRSELDSIVKEGNVRIGITLFSDCSSAVVVSNGVGEDVGDRGVYDVLGWKHQTLGGTEAELGFDVDPLGWKVILTPAVPSLTSTATPHLYSSLISSIPPQPSPPSPPPPPPPSPQKT</sequence>
<dbReference type="GO" id="GO:0030639">
    <property type="term" value="P:polyketide biosynthetic process"/>
    <property type="evidence" value="ECO:0007669"/>
    <property type="project" value="TreeGrafter"/>
</dbReference>
<feature type="compositionally biased region" description="Pro residues" evidence="2">
    <location>
        <begin position="346"/>
        <end position="365"/>
    </location>
</feature>
<dbReference type="Proteomes" id="UP000283090">
    <property type="component" value="Unassembled WGS sequence"/>
</dbReference>
<gene>
    <name evidence="4" type="ORF">DFL_003788</name>
</gene>
<dbReference type="VEuPathDB" id="FungiDB:DFL_003788"/>
<comment type="caution">
    <text evidence="4">The sequence shown here is derived from an EMBL/GenBank/DDBJ whole genome shotgun (WGS) entry which is preliminary data.</text>
</comment>
<evidence type="ECO:0000313" key="4">
    <source>
        <dbReference type="EMBL" id="RVD85467.1"/>
    </source>
</evidence>
<dbReference type="PANTHER" id="PTHR11877">
    <property type="entry name" value="HYDROXYMETHYLGLUTARYL-COA SYNTHASE"/>
    <property type="match status" value="1"/>
</dbReference>
<dbReference type="InterPro" id="IPR016039">
    <property type="entry name" value="Thiolase-like"/>
</dbReference>
<feature type="region of interest" description="Disordered" evidence="2">
    <location>
        <begin position="340"/>
        <end position="365"/>
    </location>
</feature>
<protein>
    <recommendedName>
        <fullName evidence="3">Chalcone/stilbene synthase N-terminal domain-containing protein</fullName>
    </recommendedName>
</protein>
<dbReference type="STRING" id="97331.A0A437A2Z4"/>
<organism evidence="4 5">
    <name type="scientific">Arthrobotrys flagrans</name>
    <name type="common">Nematode-trapping fungus</name>
    <name type="synonym">Trichothecium flagrans</name>
    <dbReference type="NCBI Taxonomy" id="97331"/>
    <lineage>
        <taxon>Eukaryota</taxon>
        <taxon>Fungi</taxon>
        <taxon>Dikarya</taxon>
        <taxon>Ascomycota</taxon>
        <taxon>Pezizomycotina</taxon>
        <taxon>Orbiliomycetes</taxon>
        <taxon>Orbiliales</taxon>
        <taxon>Orbiliaceae</taxon>
        <taxon>Arthrobotrys</taxon>
    </lineage>
</organism>
<reference evidence="4 5" key="1">
    <citation type="submission" date="2019-01" db="EMBL/GenBank/DDBJ databases">
        <title>Intercellular communication is required for trap formation in the nematode-trapping fungus Duddingtonia flagrans.</title>
        <authorList>
            <person name="Youssar L."/>
            <person name="Wernet V."/>
            <person name="Hensel N."/>
            <person name="Hildebrandt H.-G."/>
            <person name="Fischer R."/>
        </authorList>
    </citation>
    <scope>NUCLEOTIDE SEQUENCE [LARGE SCALE GENOMIC DNA]</scope>
    <source>
        <strain evidence="4 5">CBS H-5679</strain>
    </source>
</reference>
<keyword evidence="1" id="KW-0808">Transferase</keyword>
<evidence type="ECO:0000313" key="5">
    <source>
        <dbReference type="Proteomes" id="UP000283090"/>
    </source>
</evidence>
<dbReference type="InterPro" id="IPR011141">
    <property type="entry name" value="Polyketide_synthase_type-III"/>
</dbReference>
<evidence type="ECO:0000256" key="1">
    <source>
        <dbReference type="ARBA" id="ARBA00022679"/>
    </source>
</evidence>
<evidence type="ECO:0000256" key="2">
    <source>
        <dbReference type="SAM" id="MobiDB-lite"/>
    </source>
</evidence>
<dbReference type="RefSeq" id="XP_067491011.1">
    <property type="nucleotide sequence ID" value="XM_067632775.1"/>
</dbReference>
<dbReference type="EMBL" id="SAEB01000006">
    <property type="protein sequence ID" value="RVD85467.1"/>
    <property type="molecule type" value="Genomic_DNA"/>
</dbReference>
<dbReference type="AlphaFoldDB" id="A0A437A2Z4"/>